<dbReference type="InterPro" id="IPR017932">
    <property type="entry name" value="GATase_2_dom"/>
</dbReference>
<evidence type="ECO:0000256" key="8">
    <source>
        <dbReference type="ARBA" id="ARBA00048741"/>
    </source>
</evidence>
<keyword evidence="10" id="KW-0436">Ligase</keyword>
<comment type="caution">
    <text evidence="10">The sequence shown here is derived from an EMBL/GenBank/DDBJ whole genome shotgun (WGS) entry which is preliminary data.</text>
</comment>
<dbReference type="Pfam" id="PF00733">
    <property type="entry name" value="Asn_synthase"/>
    <property type="match status" value="1"/>
</dbReference>
<dbReference type="Pfam" id="PF13537">
    <property type="entry name" value="GATase_7"/>
    <property type="match status" value="1"/>
</dbReference>
<evidence type="ECO:0000256" key="7">
    <source>
        <dbReference type="ARBA" id="ARBA00022962"/>
    </source>
</evidence>
<dbReference type="EMBL" id="JACOPG010000003">
    <property type="protein sequence ID" value="MBC5686759.1"/>
    <property type="molecule type" value="Genomic_DNA"/>
</dbReference>
<evidence type="ECO:0000256" key="3">
    <source>
        <dbReference type="ARBA" id="ARBA00012737"/>
    </source>
</evidence>
<keyword evidence="6" id="KW-0028">Amino-acid biosynthesis</keyword>
<dbReference type="GO" id="GO:0004066">
    <property type="term" value="F:asparagine synthase (glutamine-hydrolyzing) activity"/>
    <property type="evidence" value="ECO:0007669"/>
    <property type="project" value="UniProtKB-EC"/>
</dbReference>
<comment type="catalytic activity">
    <reaction evidence="8">
        <text>L-aspartate + L-glutamine + ATP + H2O = L-asparagine + L-glutamate + AMP + diphosphate + H(+)</text>
        <dbReference type="Rhea" id="RHEA:12228"/>
        <dbReference type="ChEBI" id="CHEBI:15377"/>
        <dbReference type="ChEBI" id="CHEBI:15378"/>
        <dbReference type="ChEBI" id="CHEBI:29985"/>
        <dbReference type="ChEBI" id="CHEBI:29991"/>
        <dbReference type="ChEBI" id="CHEBI:30616"/>
        <dbReference type="ChEBI" id="CHEBI:33019"/>
        <dbReference type="ChEBI" id="CHEBI:58048"/>
        <dbReference type="ChEBI" id="CHEBI:58359"/>
        <dbReference type="ChEBI" id="CHEBI:456215"/>
        <dbReference type="EC" id="6.3.5.4"/>
    </reaction>
</comment>
<dbReference type="PROSITE" id="PS51278">
    <property type="entry name" value="GATASE_TYPE_2"/>
    <property type="match status" value="1"/>
</dbReference>
<dbReference type="InterPro" id="IPR001962">
    <property type="entry name" value="Asn_synthase"/>
</dbReference>
<evidence type="ECO:0000313" key="11">
    <source>
        <dbReference type="Proteomes" id="UP000643810"/>
    </source>
</evidence>
<dbReference type="InterPro" id="IPR033738">
    <property type="entry name" value="AsnB_N"/>
</dbReference>
<evidence type="ECO:0000313" key="10">
    <source>
        <dbReference type="EMBL" id="MBC5686759.1"/>
    </source>
</evidence>
<evidence type="ECO:0000256" key="4">
    <source>
        <dbReference type="ARBA" id="ARBA00022741"/>
    </source>
</evidence>
<gene>
    <name evidence="10" type="primary">asnB</name>
    <name evidence="10" type="ORF">H8R94_09130</name>
</gene>
<evidence type="ECO:0000256" key="5">
    <source>
        <dbReference type="ARBA" id="ARBA00022840"/>
    </source>
</evidence>
<dbReference type="Gene3D" id="3.40.50.620">
    <property type="entry name" value="HUPs"/>
    <property type="match status" value="1"/>
</dbReference>
<proteinExistence type="inferred from homology"/>
<dbReference type="InterPro" id="IPR014729">
    <property type="entry name" value="Rossmann-like_a/b/a_fold"/>
</dbReference>
<sequence>MCGISGFIGRSKEDWDREAVLKKMMDKIIHRGPDQEGMYVNDQVALGFRRLSIIDLDHGMQPMFNETGDVVIVFNGEIYNHLELREDLIAKGHVFANNADTESLIHGYEEYGVDLLSKVRGMFAFVIYDMKKDLVFAARDFFGIKPFYYTQQDGNLVFSSEIKSILAYPNIKREVNEAALEQYMSFQYSVLPETFFKGIFKLPAGHYMLMQNGEIEIHQYYDPLMQPAKEPESLEKTVNEIEEIVHESTMAHMIADVEVGASLSSGVDSSYLVAEFPGEKTYTVGFLDKESKYNEIRYAESLTAELGKKNINKTISADEYFDSIPKVMYYMDEPLADPSCIALYFVDELAAKDIKVVLSGEGADEFFGGYNIYHEPLSLAGYQKLPLGLRKGLASIVKKLPNFKGKNFIIRGSKSVEERFIGNANLFSVEEREEILQTKLTHVTPQELTAPYYEKCKGLNDIAKMQYIDMNFWLQGDILLKADKMSMAHSLEARVPYLDIRVFEYIKNLPIDYRVTDEATKRAFRIAAKRHLPESTANKKKLGFPVPIRVWLREPKYLHRVEEAFSSDVAAQYFDQTLLTKLLADHRDGKADNSRKIWAIYVFLVWHKIYIESDEVDIPA</sequence>
<dbReference type="InterPro" id="IPR051786">
    <property type="entry name" value="ASN_synthetase/amidase"/>
</dbReference>
<keyword evidence="6" id="KW-0061">Asparagine biosynthesis</keyword>
<evidence type="ECO:0000259" key="9">
    <source>
        <dbReference type="PROSITE" id="PS51278"/>
    </source>
</evidence>
<keyword evidence="11" id="KW-1185">Reference proteome</keyword>
<dbReference type="RefSeq" id="WP_118281657.1">
    <property type="nucleotide sequence ID" value="NZ_JACOPG010000003.1"/>
</dbReference>
<protein>
    <recommendedName>
        <fullName evidence="3">asparagine synthase (glutamine-hydrolyzing)</fullName>
        <ecNumber evidence="3">6.3.5.4</ecNumber>
    </recommendedName>
</protein>
<dbReference type="CDD" id="cd01991">
    <property type="entry name" value="Asn_synthase_B_C"/>
    <property type="match status" value="1"/>
</dbReference>
<dbReference type="InterPro" id="IPR029055">
    <property type="entry name" value="Ntn_hydrolases_N"/>
</dbReference>
<dbReference type="CDD" id="cd00712">
    <property type="entry name" value="AsnB"/>
    <property type="match status" value="1"/>
</dbReference>
<dbReference type="PANTHER" id="PTHR43284">
    <property type="entry name" value="ASPARAGINE SYNTHETASE (GLUTAMINE-HYDROLYZING)"/>
    <property type="match status" value="1"/>
</dbReference>
<accession>A0ABR7GH37</accession>
<keyword evidence="7" id="KW-0315">Glutamine amidotransferase</keyword>
<dbReference type="NCBIfam" id="TIGR01536">
    <property type="entry name" value="asn_synth_AEB"/>
    <property type="match status" value="1"/>
</dbReference>
<feature type="domain" description="Glutamine amidotransferase type-2" evidence="9">
    <location>
        <begin position="2"/>
        <end position="213"/>
    </location>
</feature>
<dbReference type="SUPFAM" id="SSF56235">
    <property type="entry name" value="N-terminal nucleophile aminohydrolases (Ntn hydrolases)"/>
    <property type="match status" value="1"/>
</dbReference>
<organism evidence="10 11">
    <name type="scientific">Roseburia lenta</name>
    <dbReference type="NCBI Taxonomy" id="2763061"/>
    <lineage>
        <taxon>Bacteria</taxon>
        <taxon>Bacillati</taxon>
        <taxon>Bacillota</taxon>
        <taxon>Clostridia</taxon>
        <taxon>Lachnospirales</taxon>
        <taxon>Lachnospiraceae</taxon>
        <taxon>Roseburia</taxon>
    </lineage>
</organism>
<evidence type="ECO:0000256" key="6">
    <source>
        <dbReference type="ARBA" id="ARBA00022888"/>
    </source>
</evidence>
<dbReference type="InterPro" id="IPR006426">
    <property type="entry name" value="Asn_synth_AEB"/>
</dbReference>
<keyword evidence="5" id="KW-0067">ATP-binding</keyword>
<comment type="similarity">
    <text evidence="2">Belongs to the asparagine synthetase family.</text>
</comment>
<dbReference type="Proteomes" id="UP000643810">
    <property type="component" value="Unassembled WGS sequence"/>
</dbReference>
<evidence type="ECO:0000256" key="2">
    <source>
        <dbReference type="ARBA" id="ARBA00005752"/>
    </source>
</evidence>
<dbReference type="SUPFAM" id="SSF52402">
    <property type="entry name" value="Adenine nucleotide alpha hydrolases-like"/>
    <property type="match status" value="1"/>
</dbReference>
<dbReference type="PANTHER" id="PTHR43284:SF1">
    <property type="entry name" value="ASPARAGINE SYNTHETASE"/>
    <property type="match status" value="1"/>
</dbReference>
<reference evidence="10 11" key="1">
    <citation type="submission" date="2020-08" db="EMBL/GenBank/DDBJ databases">
        <title>Genome public.</title>
        <authorList>
            <person name="Liu C."/>
            <person name="Sun Q."/>
        </authorList>
    </citation>
    <scope>NUCLEOTIDE SEQUENCE [LARGE SCALE GENOMIC DNA]</scope>
    <source>
        <strain evidence="10 11">NSJ-9</strain>
    </source>
</reference>
<dbReference type="Gene3D" id="3.60.20.10">
    <property type="entry name" value="Glutamine Phosphoribosylpyrophosphate, subunit 1, domain 1"/>
    <property type="match status" value="1"/>
</dbReference>
<evidence type="ECO:0000256" key="1">
    <source>
        <dbReference type="ARBA" id="ARBA00005187"/>
    </source>
</evidence>
<dbReference type="PIRSF" id="PIRSF001589">
    <property type="entry name" value="Asn_synthetase_glu-h"/>
    <property type="match status" value="1"/>
</dbReference>
<name>A0ABR7GH37_9FIRM</name>
<dbReference type="EC" id="6.3.5.4" evidence="3"/>
<keyword evidence="4" id="KW-0547">Nucleotide-binding</keyword>
<comment type="pathway">
    <text evidence="1">Amino-acid biosynthesis; L-asparagine biosynthesis; L-asparagine from L-aspartate (L-Gln route): step 1/1.</text>
</comment>